<dbReference type="HOGENOM" id="CLU_2454558_0_0_1"/>
<keyword evidence="2" id="KW-1185">Reference proteome</keyword>
<dbReference type="AlphaFoldDB" id="M2UT09"/>
<reference evidence="1 2" key="1">
    <citation type="journal article" date="2012" name="PLoS Pathog.">
        <title>Diverse lifestyles and strategies of plant pathogenesis encoded in the genomes of eighteen Dothideomycetes fungi.</title>
        <authorList>
            <person name="Ohm R.A."/>
            <person name="Feau N."/>
            <person name="Henrissat B."/>
            <person name="Schoch C.L."/>
            <person name="Horwitz B.A."/>
            <person name="Barry K.W."/>
            <person name="Condon B.J."/>
            <person name="Copeland A.C."/>
            <person name="Dhillon B."/>
            <person name="Glaser F."/>
            <person name="Hesse C.N."/>
            <person name="Kosti I."/>
            <person name="LaButti K."/>
            <person name="Lindquist E.A."/>
            <person name="Lucas S."/>
            <person name="Salamov A.A."/>
            <person name="Bradshaw R.E."/>
            <person name="Ciuffetti L."/>
            <person name="Hamelin R.C."/>
            <person name="Kema G.H.J."/>
            <person name="Lawrence C."/>
            <person name="Scott J.A."/>
            <person name="Spatafora J.W."/>
            <person name="Turgeon B.G."/>
            <person name="de Wit P.J.G.M."/>
            <person name="Zhong S."/>
            <person name="Goodwin S.B."/>
            <person name="Grigoriev I.V."/>
        </authorList>
    </citation>
    <scope>NUCLEOTIDE SEQUENCE [LARGE SCALE GENOMIC DNA]</scope>
    <source>
        <strain evidence="2">C5 / ATCC 48332 / race O</strain>
    </source>
</reference>
<proteinExistence type="predicted"/>
<organism evidence="1 2">
    <name type="scientific">Cochliobolus heterostrophus (strain C5 / ATCC 48332 / race O)</name>
    <name type="common">Southern corn leaf blight fungus</name>
    <name type="synonym">Bipolaris maydis</name>
    <dbReference type="NCBI Taxonomy" id="701091"/>
    <lineage>
        <taxon>Eukaryota</taxon>
        <taxon>Fungi</taxon>
        <taxon>Dikarya</taxon>
        <taxon>Ascomycota</taxon>
        <taxon>Pezizomycotina</taxon>
        <taxon>Dothideomycetes</taxon>
        <taxon>Pleosporomycetidae</taxon>
        <taxon>Pleosporales</taxon>
        <taxon>Pleosporineae</taxon>
        <taxon>Pleosporaceae</taxon>
        <taxon>Bipolaris</taxon>
    </lineage>
</organism>
<protein>
    <submittedName>
        <fullName evidence="1">Uncharacterized protein</fullName>
    </submittedName>
</protein>
<gene>
    <name evidence="1" type="ORF">COCHEDRAFT_1162723</name>
</gene>
<reference evidence="2" key="2">
    <citation type="journal article" date="2013" name="PLoS Genet.">
        <title>Comparative genome structure, secondary metabolite, and effector coding capacity across Cochliobolus pathogens.</title>
        <authorList>
            <person name="Condon B.J."/>
            <person name="Leng Y."/>
            <person name="Wu D."/>
            <person name="Bushley K.E."/>
            <person name="Ohm R.A."/>
            <person name="Otillar R."/>
            <person name="Martin J."/>
            <person name="Schackwitz W."/>
            <person name="Grimwood J."/>
            <person name="MohdZainudin N."/>
            <person name="Xue C."/>
            <person name="Wang R."/>
            <person name="Manning V.A."/>
            <person name="Dhillon B."/>
            <person name="Tu Z.J."/>
            <person name="Steffenson B.J."/>
            <person name="Salamov A."/>
            <person name="Sun H."/>
            <person name="Lowry S."/>
            <person name="LaButti K."/>
            <person name="Han J."/>
            <person name="Copeland A."/>
            <person name="Lindquist E."/>
            <person name="Barry K."/>
            <person name="Schmutz J."/>
            <person name="Baker S.E."/>
            <person name="Ciuffetti L.M."/>
            <person name="Grigoriev I.V."/>
            <person name="Zhong S."/>
            <person name="Turgeon B.G."/>
        </authorList>
    </citation>
    <scope>NUCLEOTIDE SEQUENCE [LARGE SCALE GENOMIC DNA]</scope>
    <source>
        <strain evidence="2">C5 / ATCC 48332 / race O</strain>
    </source>
</reference>
<dbReference type="EMBL" id="KB445569">
    <property type="protein sequence ID" value="EMD96731.1"/>
    <property type="molecule type" value="Genomic_DNA"/>
</dbReference>
<evidence type="ECO:0000313" key="2">
    <source>
        <dbReference type="Proteomes" id="UP000016936"/>
    </source>
</evidence>
<sequence length="89" mass="9300">MPVSRSCFTTPLCPFRTAYSSGVNPFLSLVSGSTFPVSSSSLIIISCPSSAACDSAVRPWVSCISGCTSLRCRTISTKVVAPSLANFTK</sequence>
<evidence type="ECO:0000313" key="1">
    <source>
        <dbReference type="EMBL" id="EMD96731.1"/>
    </source>
</evidence>
<accession>M2UT09</accession>
<dbReference type="Proteomes" id="UP000016936">
    <property type="component" value="Unassembled WGS sequence"/>
</dbReference>
<name>M2UT09_COCH5</name>